<evidence type="ECO:0000256" key="9">
    <source>
        <dbReference type="SAM" id="SignalP"/>
    </source>
</evidence>
<dbReference type="EC" id="3.1.4.3" evidence="3"/>
<keyword evidence="4" id="KW-0134">Cell wall</keyword>
<keyword evidence="6" id="KW-0843">Virulence</keyword>
<keyword evidence="4" id="KW-0964">Secreted</keyword>
<dbReference type="AlphaFoldDB" id="A0A4Q7VXY5"/>
<evidence type="ECO:0000256" key="3">
    <source>
        <dbReference type="ARBA" id="ARBA00012018"/>
    </source>
</evidence>
<comment type="similarity">
    <text evidence="2">Belongs to the bacterial phospholipase C family.</text>
</comment>
<sequence length="475" mass="51969">MSDFTRRRFLGGAAATASLGAAAALMPASVQKALASPPPHPARLGDIKHVVMLMQENRSFDHYFGTLSGVAGFDDPHAIKLSTGRNVFYQPDTQNPDGYMLPFHLDTHSTNSQAIPSTSHAYSVQHQAWNGGKMDAWLPAHRATDKANGPYVMGYYTRDDIPFQYALADAFTICDQYHCSVQGPTWPNRLYWQTGMVDPGGTLGGPITSNSLPNGAYRWTTYAERLEAAGVSWNVYQDQVGLSSYNMLPHFKQFQDATPGTPLYDKGMKVSPLGQFEYDALHDKLPTVSWLMTAGGVSEHPKEMPAAGADFVASKIAAIAANPDVWKKTVFILNYDENDGLFDHVVPPTAPAGTPDEYALGLPIGGGFRVPCIVVSPWTAGGWVSSQKFDHTSVLQFLEKLTGVQEPNITQWRRKTFGDLTSVFRHDHISKPPALPETGARLNLATYEAAQLPAPTFPTSTQVVPHQERGGRHRL</sequence>
<evidence type="ECO:0000256" key="8">
    <source>
        <dbReference type="SAM" id="MobiDB-lite"/>
    </source>
</evidence>
<keyword evidence="9" id="KW-0732">Signal</keyword>
<proteinExistence type="inferred from homology"/>
<feature type="region of interest" description="Disordered" evidence="8">
    <location>
        <begin position="456"/>
        <end position="475"/>
    </location>
</feature>
<keyword evidence="11" id="KW-1185">Reference proteome</keyword>
<feature type="signal peptide" evidence="9">
    <location>
        <begin position="1"/>
        <end position="23"/>
    </location>
</feature>
<dbReference type="CDD" id="cd16014">
    <property type="entry name" value="PLC"/>
    <property type="match status" value="1"/>
</dbReference>
<keyword evidence="5" id="KW-0378">Hydrolase</keyword>
<dbReference type="InterPro" id="IPR017850">
    <property type="entry name" value="Alkaline_phosphatase_core_sf"/>
</dbReference>
<dbReference type="EMBL" id="SHKR01000019">
    <property type="protein sequence ID" value="RZU01597.1"/>
    <property type="molecule type" value="Genomic_DNA"/>
</dbReference>
<feature type="compositionally biased region" description="Basic and acidic residues" evidence="8">
    <location>
        <begin position="466"/>
        <end position="475"/>
    </location>
</feature>
<evidence type="ECO:0000256" key="1">
    <source>
        <dbReference type="ARBA" id="ARBA00004191"/>
    </source>
</evidence>
<dbReference type="PANTHER" id="PTHR31956">
    <property type="entry name" value="NON-SPECIFIC PHOSPHOLIPASE C4-RELATED"/>
    <property type="match status" value="1"/>
</dbReference>
<dbReference type="Pfam" id="PF04185">
    <property type="entry name" value="Phosphoesterase"/>
    <property type="match status" value="1"/>
</dbReference>
<dbReference type="PROSITE" id="PS51318">
    <property type="entry name" value="TAT"/>
    <property type="match status" value="1"/>
</dbReference>
<evidence type="ECO:0000313" key="10">
    <source>
        <dbReference type="EMBL" id="RZU01597.1"/>
    </source>
</evidence>
<comment type="catalytic activity">
    <reaction evidence="7">
        <text>a 1,2-diacyl-sn-glycero-3-phosphocholine + H2O = phosphocholine + a 1,2-diacyl-sn-glycerol + H(+)</text>
        <dbReference type="Rhea" id="RHEA:10604"/>
        <dbReference type="ChEBI" id="CHEBI:15377"/>
        <dbReference type="ChEBI" id="CHEBI:15378"/>
        <dbReference type="ChEBI" id="CHEBI:17815"/>
        <dbReference type="ChEBI" id="CHEBI:57643"/>
        <dbReference type="ChEBI" id="CHEBI:295975"/>
        <dbReference type="EC" id="3.1.4.3"/>
    </reaction>
    <physiologicalReaction direction="left-to-right" evidence="7">
        <dbReference type="Rhea" id="RHEA:10605"/>
    </physiologicalReaction>
</comment>
<evidence type="ECO:0000256" key="2">
    <source>
        <dbReference type="ARBA" id="ARBA00009717"/>
    </source>
</evidence>
<dbReference type="OrthoDB" id="4181857at2"/>
<dbReference type="Proteomes" id="UP000292027">
    <property type="component" value="Unassembled WGS sequence"/>
</dbReference>
<evidence type="ECO:0000256" key="5">
    <source>
        <dbReference type="ARBA" id="ARBA00022801"/>
    </source>
</evidence>
<dbReference type="Gene3D" id="3.40.720.10">
    <property type="entry name" value="Alkaline Phosphatase, subunit A"/>
    <property type="match status" value="2"/>
</dbReference>
<evidence type="ECO:0000313" key="11">
    <source>
        <dbReference type="Proteomes" id="UP000292027"/>
    </source>
</evidence>
<dbReference type="PANTHER" id="PTHR31956:SF1">
    <property type="entry name" value="NON-SPECIFIC PHOSPHOLIPASE C1"/>
    <property type="match status" value="1"/>
</dbReference>
<feature type="chain" id="PRO_5039533422" description="phospholipase C" evidence="9">
    <location>
        <begin position="24"/>
        <end position="475"/>
    </location>
</feature>
<gene>
    <name evidence="10" type="ORF">EV645_8430</name>
</gene>
<comment type="subcellular location">
    <subcellularLocation>
        <location evidence="1">Secreted</location>
        <location evidence="1">Cell wall</location>
    </subcellularLocation>
</comment>
<reference evidence="10 11" key="1">
    <citation type="journal article" date="2015" name="Stand. Genomic Sci.">
        <title>Genomic Encyclopedia of Bacterial and Archaeal Type Strains, Phase III: the genomes of soil and plant-associated and newly described type strains.</title>
        <authorList>
            <person name="Whitman W.B."/>
            <person name="Woyke T."/>
            <person name="Klenk H.P."/>
            <person name="Zhou Y."/>
            <person name="Lilburn T.G."/>
            <person name="Beck B.J."/>
            <person name="De Vos P."/>
            <person name="Vandamme P."/>
            <person name="Eisen J.A."/>
            <person name="Garrity G."/>
            <person name="Hugenholtz P."/>
            <person name="Kyrpides N.C."/>
        </authorList>
    </citation>
    <scope>NUCLEOTIDE SEQUENCE [LARGE SCALE GENOMIC DNA]</scope>
    <source>
        <strain evidence="10 11">VKM Ac-2540</strain>
    </source>
</reference>
<dbReference type="RefSeq" id="WP_130450872.1">
    <property type="nucleotide sequence ID" value="NZ_SHKR01000019.1"/>
</dbReference>
<dbReference type="InterPro" id="IPR006311">
    <property type="entry name" value="TAT_signal"/>
</dbReference>
<evidence type="ECO:0000256" key="6">
    <source>
        <dbReference type="ARBA" id="ARBA00023026"/>
    </source>
</evidence>
<dbReference type="InterPro" id="IPR007312">
    <property type="entry name" value="Phosphoesterase"/>
</dbReference>
<evidence type="ECO:0000256" key="7">
    <source>
        <dbReference type="ARBA" id="ARBA00048421"/>
    </source>
</evidence>
<dbReference type="GO" id="GO:0034480">
    <property type="term" value="F:phosphatidylcholine phospholipase C activity"/>
    <property type="evidence" value="ECO:0007669"/>
    <property type="project" value="UniProtKB-EC"/>
</dbReference>
<name>A0A4Q7VXY5_9ACTN</name>
<protein>
    <recommendedName>
        <fullName evidence="3">phospholipase C</fullName>
        <ecNumber evidence="3">3.1.4.3</ecNumber>
    </recommendedName>
</protein>
<comment type="caution">
    <text evidence="10">The sequence shown here is derived from an EMBL/GenBank/DDBJ whole genome shotgun (WGS) entry which is preliminary data.</text>
</comment>
<evidence type="ECO:0000256" key="4">
    <source>
        <dbReference type="ARBA" id="ARBA00022512"/>
    </source>
</evidence>
<organism evidence="10 11">
    <name type="scientific">Kribbella rubisoli</name>
    <dbReference type="NCBI Taxonomy" id="3075929"/>
    <lineage>
        <taxon>Bacteria</taxon>
        <taxon>Bacillati</taxon>
        <taxon>Actinomycetota</taxon>
        <taxon>Actinomycetes</taxon>
        <taxon>Propionibacteriales</taxon>
        <taxon>Kribbellaceae</taxon>
        <taxon>Kribbella</taxon>
    </lineage>
</organism>
<accession>A0A4Q7VXY5</accession>